<dbReference type="InterPro" id="IPR021879">
    <property type="entry name" value="VC2046_fam"/>
</dbReference>
<dbReference type="Proteomes" id="UP000623842">
    <property type="component" value="Unassembled WGS sequence"/>
</dbReference>
<dbReference type="Pfam" id="PF11993">
    <property type="entry name" value="VC2046"/>
    <property type="match status" value="1"/>
</dbReference>
<dbReference type="AlphaFoldDB" id="A0A919BRP8"/>
<evidence type="ECO:0000313" key="1">
    <source>
        <dbReference type="EMBL" id="GHG08437.1"/>
    </source>
</evidence>
<proteinExistence type="predicted"/>
<keyword evidence="2" id="KW-1185">Reference proteome</keyword>
<evidence type="ECO:0000313" key="2">
    <source>
        <dbReference type="Proteomes" id="UP000623842"/>
    </source>
</evidence>
<gene>
    <name evidence="1" type="ORF">GCM10017161_42770</name>
</gene>
<dbReference type="RefSeq" id="WP_189775003.1">
    <property type="nucleotide sequence ID" value="NZ_BNCK01000018.1"/>
</dbReference>
<reference evidence="1" key="1">
    <citation type="journal article" date="2014" name="Int. J. Syst. Evol. Microbiol.">
        <title>Complete genome sequence of Corynebacterium casei LMG S-19264T (=DSM 44701T), isolated from a smear-ripened cheese.</title>
        <authorList>
            <consortium name="US DOE Joint Genome Institute (JGI-PGF)"/>
            <person name="Walter F."/>
            <person name="Albersmeier A."/>
            <person name="Kalinowski J."/>
            <person name="Ruckert C."/>
        </authorList>
    </citation>
    <scope>NUCLEOTIDE SEQUENCE</scope>
    <source>
        <strain evidence="1">KCTC 42731</strain>
    </source>
</reference>
<name>A0A919BRP8_9GAMM</name>
<accession>A0A919BRP8</accession>
<reference evidence="1" key="2">
    <citation type="submission" date="2020-09" db="EMBL/GenBank/DDBJ databases">
        <authorList>
            <person name="Sun Q."/>
            <person name="Kim S."/>
        </authorList>
    </citation>
    <scope>NUCLEOTIDE SEQUENCE</scope>
    <source>
        <strain evidence="1">KCTC 42731</strain>
    </source>
</reference>
<comment type="caution">
    <text evidence="1">The sequence shown here is derived from an EMBL/GenBank/DDBJ whole genome shotgun (WGS) entry which is preliminary data.</text>
</comment>
<sequence length="177" mass="19909">MLEVTDTISQPLIEEAQLGTTLNRNVHSNKRSEFSLLLAMLTDDVRAFSQFNLPTHKTAEKTITDEQLRHTFMLPEKTELAIKTLDDIDRYAQSSLANQGLLTTLKLQDCLQAKPIGFRDDKAHVPSAIMENTSLYCQLKHSKTAANKLPAKRNFDAVGFIKNVQETIVHSPFFAHA</sequence>
<protein>
    <recommendedName>
        <fullName evidence="3">QueD like 2</fullName>
    </recommendedName>
</protein>
<dbReference type="EMBL" id="BNCK01000018">
    <property type="protein sequence ID" value="GHG08437.1"/>
    <property type="molecule type" value="Genomic_DNA"/>
</dbReference>
<organism evidence="1 2">
    <name type="scientific">Thalassotalea marina</name>
    <dbReference type="NCBI Taxonomy" id="1673741"/>
    <lineage>
        <taxon>Bacteria</taxon>
        <taxon>Pseudomonadati</taxon>
        <taxon>Pseudomonadota</taxon>
        <taxon>Gammaproteobacteria</taxon>
        <taxon>Alteromonadales</taxon>
        <taxon>Colwelliaceae</taxon>
        <taxon>Thalassotalea</taxon>
    </lineage>
</organism>
<evidence type="ECO:0008006" key="3">
    <source>
        <dbReference type="Google" id="ProtNLM"/>
    </source>
</evidence>